<evidence type="ECO:0000259" key="1">
    <source>
        <dbReference type="Pfam" id="PF19081"/>
    </source>
</evidence>
<feature type="domain" description="Ig-like" evidence="1">
    <location>
        <begin position="648"/>
        <end position="730"/>
    </location>
</feature>
<evidence type="ECO:0000313" key="2">
    <source>
        <dbReference type="EMBL" id="GGD48351.1"/>
    </source>
</evidence>
<feature type="domain" description="Ig-like" evidence="1">
    <location>
        <begin position="488"/>
        <end position="565"/>
    </location>
</feature>
<dbReference type="InterPro" id="IPR044023">
    <property type="entry name" value="Ig_7"/>
</dbReference>
<dbReference type="Proteomes" id="UP000609064">
    <property type="component" value="Unassembled WGS sequence"/>
</dbReference>
<dbReference type="EMBL" id="BMKK01000002">
    <property type="protein sequence ID" value="GGD48351.1"/>
    <property type="molecule type" value="Genomic_DNA"/>
</dbReference>
<sequence length="1596" mass="169833">MFPISIQVKTLNTSDLYFFISKSNFNHMKKRLYVLLLSLFSVIQTQAQITFKLKSVVGQQNPSSNGLFSYGTINNGTFQSFPYYGEDGTGSGINISQKGWTFNVGQESYPFLAYEQLNAAEVTPQPFPPFGVFLHPGESPSVVRLAIPNNVHILGITNALQRATFGCGDNIGYTIKTDNLTIFPRTIISTSNSPTTYNVSAIDVSAGSYIYFIVDKGDDGSTYCDDTALDVEVTLQYDKIVTPIISGTLNCGATSATFDVAFQQSGTLELYRLGNPSPIASTSISQVGNTFNGQGTFTGLNISAGGSYYVIAKNAGQTQSEQSAVMNVTPCCSNAVAPNITVNSLSLCQGEIGTLTATGCINGTITWNNGFVGTSTTVNEAGTYMATCKVLATPPCADATSTASGVVTINTLPNLTIGGTTCSADLLTYSINFTSNDIITSSAGTVSGNTVINIPAGLDVQLTAINSVGCVVTKTVNSPTCNCPVINAPVSGGNKSICQGQTLPSLSVSVGTNETSDWYDANLILVASSTLSYRPTTIGTYYVQARNLQNSCVSATRTPISLAINDLPTLSVGTAICSADLLTYSVSFTSNGVVTSSVGIVSAAAAAEGIVSGIPTGTNVVLTASSNSGCVTTQTVNSPSCTCPTVNVPISTGDKTICAGQAIPTLSVSIGNNEVAEWFDASNGGNLLATGVNFTPSSETLNNGLFYVQARNTTNNCTSNGRILVKLIINSNGATPTILASKNPLILGEIATLNISNCNGIISWNTGESTSSIAVTPKASTEYSATCTANGGCIGGNGKIRIEVNAPKITIKASPNIVCVGSSTTLSMSGCPSNNIYWTSPEYGRRNEISPMYNGIVQAVSFTGHCVTSAGEATETIGVTIRQPQDFQIIASKNPIVLGESTILSTTGCDGVVSWQNGQAEGNPITVWPTNKYTEYVAECLSPNACGGKGKITIEVKPPVIQANGKDVCWGSTATLGQSGCSTTFYWVVWHKDDFTDAKPIENPNSYPITKKTNFRVMCSTSVGEGAGDITINPISLPTKPDIGSEKTTYFLGETVRIGTGGCNGSIRWSTGENDVNTIEVKPRRSTKYTVTCVGGYGCTNSNEIEITMKTPSPTAKDQTICYGDNVKLVSGCMNGTEVHWTKNWMDIPNRVEVPEGFQERLTESSTYAVSCYDAETGWSEAVAIKVTVKVPIAPPTITAKGVEKAAIIVKGETIELLADACNRTEWKAENILLADTLNKIQAKPLQTTTYYSQCFFDGCYSKWNQFKVYVRPKKPIVSASSDTLCIGTSTTITAKNCEDGGKLVWLDNRDLKELSFTVSPKSDSIYKAICVGLDSLVSDTTTIFIKVYQTPQKPAISGNLIILEGEKTTLTASACNENLRWNIGEKSQSIVVRPEKNTVYSATCGIWHCISDTASVKVRVRPRPIEIETSNGIRGYSITDTLCLNKQLILSTLTQCNGTIVWSNGQSSEKIEVTGTKVETQKYSLYCINADNEKSDESTVSITVLDYNISEAITYPNPTSGKLYIKSKGCIDGAKLILYSQRGEVLYEGGGQERYLDSIVLDLFNLPSETYILYIVGTDGNKPITLKKRIVKVNN</sequence>
<keyword evidence="3" id="KW-1185">Reference proteome</keyword>
<reference evidence="2" key="1">
    <citation type="journal article" date="2014" name="Int. J. Syst. Evol. Microbiol.">
        <title>Complete genome sequence of Corynebacterium casei LMG S-19264T (=DSM 44701T), isolated from a smear-ripened cheese.</title>
        <authorList>
            <consortium name="US DOE Joint Genome Institute (JGI-PGF)"/>
            <person name="Walter F."/>
            <person name="Albersmeier A."/>
            <person name="Kalinowski J."/>
            <person name="Ruckert C."/>
        </authorList>
    </citation>
    <scope>NUCLEOTIDE SEQUENCE</scope>
    <source>
        <strain evidence="2">CGMCC 1.15958</strain>
    </source>
</reference>
<proteinExistence type="predicted"/>
<name>A0A916YL42_9BACT</name>
<dbReference type="Pfam" id="PF19081">
    <property type="entry name" value="Ig_7"/>
    <property type="match status" value="2"/>
</dbReference>
<accession>A0A916YL42</accession>
<evidence type="ECO:0000313" key="3">
    <source>
        <dbReference type="Proteomes" id="UP000609064"/>
    </source>
</evidence>
<comment type="caution">
    <text evidence="2">The sequence shown here is derived from an EMBL/GenBank/DDBJ whole genome shotgun (WGS) entry which is preliminary data.</text>
</comment>
<protein>
    <recommendedName>
        <fullName evidence="1">Ig-like domain-containing protein</fullName>
    </recommendedName>
</protein>
<gene>
    <name evidence="2" type="ORF">GCM10011514_10490</name>
</gene>
<organism evidence="2 3">
    <name type="scientific">Emticicia aquatilis</name>
    <dbReference type="NCBI Taxonomy" id="1537369"/>
    <lineage>
        <taxon>Bacteria</taxon>
        <taxon>Pseudomonadati</taxon>
        <taxon>Bacteroidota</taxon>
        <taxon>Cytophagia</taxon>
        <taxon>Cytophagales</taxon>
        <taxon>Leadbetterellaceae</taxon>
        <taxon>Emticicia</taxon>
    </lineage>
</organism>
<reference evidence="2" key="2">
    <citation type="submission" date="2020-09" db="EMBL/GenBank/DDBJ databases">
        <authorList>
            <person name="Sun Q."/>
            <person name="Zhou Y."/>
        </authorList>
    </citation>
    <scope>NUCLEOTIDE SEQUENCE</scope>
    <source>
        <strain evidence="2">CGMCC 1.15958</strain>
    </source>
</reference>